<accession>A0A4S2F2I0</accession>
<dbReference type="PANTHER" id="PTHR34297:SF1">
    <property type="entry name" value="ASP23_GLS24 FAMILY ENVELOPE STRESS RESPONSE PROTEIN"/>
    <property type="match status" value="1"/>
</dbReference>
<keyword evidence="3" id="KW-1185">Reference proteome</keyword>
<dbReference type="OrthoDB" id="3182211at2"/>
<name>A0A4S2F2I0_9ACTN</name>
<dbReference type="AlphaFoldDB" id="A0A4S2F2I0"/>
<dbReference type="EMBL" id="SRYE01000005">
    <property type="protein sequence ID" value="TGY61394.1"/>
    <property type="molecule type" value="Genomic_DNA"/>
</dbReference>
<protein>
    <submittedName>
        <fullName evidence="2">Asp23/Gls24 family envelope stress response protein</fullName>
    </submittedName>
</protein>
<dbReference type="InterPro" id="IPR005531">
    <property type="entry name" value="Asp23"/>
</dbReference>
<dbReference type="Pfam" id="PF03780">
    <property type="entry name" value="Asp23"/>
    <property type="match status" value="1"/>
</dbReference>
<evidence type="ECO:0000313" key="3">
    <source>
        <dbReference type="Proteomes" id="UP000310263"/>
    </source>
</evidence>
<comment type="caution">
    <text evidence="2">The sequence shown here is derived from an EMBL/GenBank/DDBJ whole genome shotgun (WGS) entry which is preliminary data.</text>
</comment>
<sequence>MADDIQIDGFSISNNVLASIVTVAAEKVDGVAYVNGHNVATSLITMFTARPTVTDDTVTCEVVDGKLDITLPVAVFFGFTFPEVAEDIREAVCEAIETQVGVGVNAVNIRIDDLIFPKE</sequence>
<dbReference type="PANTHER" id="PTHR34297">
    <property type="entry name" value="HYPOTHETICAL CYTOSOLIC PROTEIN-RELATED"/>
    <property type="match status" value="1"/>
</dbReference>
<evidence type="ECO:0000313" key="2">
    <source>
        <dbReference type="EMBL" id="TGY61394.1"/>
    </source>
</evidence>
<dbReference type="RefSeq" id="WP_136013116.1">
    <property type="nucleotide sequence ID" value="NZ_SRYE01000005.1"/>
</dbReference>
<reference evidence="2 3" key="1">
    <citation type="submission" date="2019-04" db="EMBL/GenBank/DDBJ databases">
        <title>Microbes associate with the intestines of laboratory mice.</title>
        <authorList>
            <person name="Navarre W."/>
            <person name="Wong E."/>
            <person name="Huang K."/>
            <person name="Tropini C."/>
            <person name="Ng K."/>
            <person name="Yu B."/>
        </authorList>
    </citation>
    <scope>NUCLEOTIDE SEQUENCE [LARGE SCALE GENOMIC DNA]</scope>
    <source>
        <strain evidence="2 3">NM07_P-09</strain>
    </source>
</reference>
<proteinExistence type="inferred from homology"/>
<gene>
    <name evidence="2" type="ORF">E5334_08265</name>
</gene>
<evidence type="ECO:0000256" key="1">
    <source>
        <dbReference type="ARBA" id="ARBA00005721"/>
    </source>
</evidence>
<comment type="similarity">
    <text evidence="1">Belongs to the asp23 family.</text>
</comment>
<dbReference type="Proteomes" id="UP000310263">
    <property type="component" value="Unassembled WGS sequence"/>
</dbReference>
<organism evidence="2 3">
    <name type="scientific">Muricaecibacterium torontonense</name>
    <dbReference type="NCBI Taxonomy" id="3032871"/>
    <lineage>
        <taxon>Bacteria</taxon>
        <taxon>Bacillati</taxon>
        <taxon>Actinomycetota</taxon>
        <taxon>Coriobacteriia</taxon>
        <taxon>Coriobacteriales</taxon>
        <taxon>Atopobiaceae</taxon>
        <taxon>Muricaecibacterium</taxon>
    </lineage>
</organism>